<dbReference type="GO" id="GO:0005840">
    <property type="term" value="C:ribosome"/>
    <property type="evidence" value="ECO:0007669"/>
    <property type="project" value="UniProtKB-KW"/>
</dbReference>
<dbReference type="EMBL" id="DRTV01000121">
    <property type="protein sequence ID" value="HHF58115.1"/>
    <property type="molecule type" value="Genomic_DNA"/>
</dbReference>
<reference evidence="11" key="1">
    <citation type="journal article" date="2020" name="mSystems">
        <title>Genome- and Community-Level Interaction Insights into Carbon Utilization and Element Cycling Functions of Hydrothermarchaeota in Hydrothermal Sediment.</title>
        <authorList>
            <person name="Zhou Z."/>
            <person name="Liu Y."/>
            <person name="Xu W."/>
            <person name="Pan J."/>
            <person name="Luo Z.H."/>
            <person name="Li M."/>
        </authorList>
    </citation>
    <scope>NUCLEOTIDE SEQUENCE [LARGE SCALE GENOMIC DNA]</scope>
    <source>
        <strain evidence="11">HyVt-94</strain>
    </source>
</reference>
<gene>
    <name evidence="8" type="primary">rplX</name>
    <name evidence="11" type="ORF">ENL41_01670</name>
</gene>
<dbReference type="FunFam" id="2.30.30.30:FF:000004">
    <property type="entry name" value="50S ribosomal protein L24"/>
    <property type="match status" value="1"/>
</dbReference>
<dbReference type="InterPro" id="IPR003256">
    <property type="entry name" value="Ribosomal_uL24"/>
</dbReference>
<feature type="domain" description="KOW" evidence="10">
    <location>
        <begin position="4"/>
        <end position="31"/>
    </location>
</feature>
<evidence type="ECO:0000313" key="11">
    <source>
        <dbReference type="EMBL" id="HHF58115.1"/>
    </source>
</evidence>
<dbReference type="PROSITE" id="PS01108">
    <property type="entry name" value="RIBOSOMAL_L24"/>
    <property type="match status" value="1"/>
</dbReference>
<evidence type="ECO:0000256" key="4">
    <source>
        <dbReference type="ARBA" id="ARBA00022980"/>
    </source>
</evidence>
<dbReference type="Proteomes" id="UP000886014">
    <property type="component" value="Unassembled WGS sequence"/>
</dbReference>
<keyword evidence="3 8" id="KW-0694">RNA-binding</keyword>
<dbReference type="CDD" id="cd06089">
    <property type="entry name" value="KOW_RPL26"/>
    <property type="match status" value="1"/>
</dbReference>
<dbReference type="InterPro" id="IPR005824">
    <property type="entry name" value="KOW"/>
</dbReference>
<evidence type="ECO:0000256" key="6">
    <source>
        <dbReference type="ARBA" id="ARBA00035206"/>
    </source>
</evidence>
<dbReference type="NCBIfam" id="TIGR01079">
    <property type="entry name" value="rplX_bact"/>
    <property type="match status" value="1"/>
</dbReference>
<evidence type="ECO:0000256" key="8">
    <source>
        <dbReference type="HAMAP-Rule" id="MF_01326"/>
    </source>
</evidence>
<proteinExistence type="inferred from homology"/>
<dbReference type="SUPFAM" id="SSF50104">
    <property type="entry name" value="Translation proteins SH3-like domain"/>
    <property type="match status" value="1"/>
</dbReference>
<keyword evidence="2 8" id="KW-0699">rRNA-binding</keyword>
<comment type="subunit">
    <text evidence="8">Part of the 50S ribosomal subunit.</text>
</comment>
<dbReference type="SMART" id="SM00739">
    <property type="entry name" value="KOW"/>
    <property type="match status" value="1"/>
</dbReference>
<evidence type="ECO:0000256" key="5">
    <source>
        <dbReference type="ARBA" id="ARBA00023274"/>
    </source>
</evidence>
<dbReference type="Pfam" id="PF17136">
    <property type="entry name" value="ribosomal_L24"/>
    <property type="match status" value="1"/>
</dbReference>
<evidence type="ECO:0000256" key="3">
    <source>
        <dbReference type="ARBA" id="ARBA00022884"/>
    </source>
</evidence>
<evidence type="ECO:0000256" key="1">
    <source>
        <dbReference type="ARBA" id="ARBA00010618"/>
    </source>
</evidence>
<name>A0A7C5M6B9_UNCW3</name>
<organism evidence="11">
    <name type="scientific">candidate division WOR-3 bacterium</name>
    <dbReference type="NCBI Taxonomy" id="2052148"/>
    <lineage>
        <taxon>Bacteria</taxon>
        <taxon>Bacteria division WOR-3</taxon>
    </lineage>
</organism>
<dbReference type="GO" id="GO:0003735">
    <property type="term" value="F:structural constituent of ribosome"/>
    <property type="evidence" value="ECO:0007669"/>
    <property type="project" value="InterPro"/>
</dbReference>
<dbReference type="AlphaFoldDB" id="A0A7C5M6B9"/>
<evidence type="ECO:0000259" key="10">
    <source>
        <dbReference type="SMART" id="SM00739"/>
    </source>
</evidence>
<accession>A0A7C5M6B9</accession>
<keyword evidence="5 8" id="KW-0687">Ribonucleoprotein</keyword>
<dbReference type="InterPro" id="IPR014722">
    <property type="entry name" value="Rib_uL2_dom2"/>
</dbReference>
<dbReference type="GO" id="GO:0019843">
    <property type="term" value="F:rRNA binding"/>
    <property type="evidence" value="ECO:0007669"/>
    <property type="project" value="UniProtKB-UniRule"/>
</dbReference>
<dbReference type="InterPro" id="IPR005825">
    <property type="entry name" value="Ribosomal_uL24_CS"/>
</dbReference>
<protein>
    <recommendedName>
        <fullName evidence="6 8">Large ribosomal subunit protein uL24</fullName>
    </recommendedName>
</protein>
<evidence type="ECO:0000256" key="7">
    <source>
        <dbReference type="ARBA" id="ARBA00058688"/>
    </source>
</evidence>
<dbReference type="InterPro" id="IPR057264">
    <property type="entry name" value="Ribosomal_uL24_C"/>
</dbReference>
<sequence length="105" mass="11935">MAFKIKKDDTVLVIAGRDRGKIGKVKKVFPGRMRAIVEEVNIVKRHMRARGPERPSGIVEMEAPIHISNLMLVCPNCGQPTRVGFRFLEDGKKVRYCKKCKEVVE</sequence>
<dbReference type="GO" id="GO:0006412">
    <property type="term" value="P:translation"/>
    <property type="evidence" value="ECO:0007669"/>
    <property type="project" value="UniProtKB-UniRule"/>
</dbReference>
<dbReference type="InterPro" id="IPR008991">
    <property type="entry name" value="Translation_prot_SH3-like_sf"/>
</dbReference>
<dbReference type="Gene3D" id="2.30.30.30">
    <property type="match status" value="1"/>
</dbReference>
<dbReference type="GO" id="GO:1990904">
    <property type="term" value="C:ribonucleoprotein complex"/>
    <property type="evidence" value="ECO:0007669"/>
    <property type="project" value="UniProtKB-KW"/>
</dbReference>
<evidence type="ECO:0000256" key="2">
    <source>
        <dbReference type="ARBA" id="ARBA00022730"/>
    </source>
</evidence>
<comment type="function">
    <text evidence="8">One of two assembly initiator proteins, it binds directly to the 5'-end of the 23S rRNA, where it nucleates assembly of the 50S subunit.</text>
</comment>
<dbReference type="HAMAP" id="MF_01326_B">
    <property type="entry name" value="Ribosomal_uL24_B"/>
    <property type="match status" value="1"/>
</dbReference>
<comment type="function">
    <text evidence="7 8">One of the proteins that surrounds the polypeptide exit tunnel on the outside of the subunit.</text>
</comment>
<dbReference type="PANTHER" id="PTHR12903">
    <property type="entry name" value="MITOCHONDRIAL RIBOSOMAL PROTEIN L24"/>
    <property type="match status" value="1"/>
</dbReference>
<keyword evidence="4 8" id="KW-0689">Ribosomal protein</keyword>
<dbReference type="InterPro" id="IPR041988">
    <property type="entry name" value="Ribosomal_uL24_KOW"/>
</dbReference>
<evidence type="ECO:0000256" key="9">
    <source>
        <dbReference type="RuleBase" id="RU003477"/>
    </source>
</evidence>
<dbReference type="Pfam" id="PF00467">
    <property type="entry name" value="KOW"/>
    <property type="match status" value="1"/>
</dbReference>
<comment type="similarity">
    <text evidence="1 8 9">Belongs to the universal ribosomal protein uL24 family.</text>
</comment>
<comment type="caution">
    <text evidence="11">The sequence shown here is derived from an EMBL/GenBank/DDBJ whole genome shotgun (WGS) entry which is preliminary data.</text>
</comment>